<keyword evidence="2" id="KW-1185">Reference proteome</keyword>
<accession>A0A401TGD7</accession>
<reference evidence="1 2" key="1">
    <citation type="journal article" date="2018" name="Nat. Ecol. Evol.">
        <title>Shark genomes provide insights into elasmobranch evolution and the origin of vertebrates.</title>
        <authorList>
            <person name="Hara Y"/>
            <person name="Yamaguchi K"/>
            <person name="Onimaru K"/>
            <person name="Kadota M"/>
            <person name="Koyanagi M"/>
            <person name="Keeley SD"/>
            <person name="Tatsumi K"/>
            <person name="Tanaka K"/>
            <person name="Motone F"/>
            <person name="Kageyama Y"/>
            <person name="Nozu R"/>
            <person name="Adachi N"/>
            <person name="Nishimura O"/>
            <person name="Nakagawa R"/>
            <person name="Tanegashima C"/>
            <person name="Kiyatake I"/>
            <person name="Matsumoto R"/>
            <person name="Murakumo K"/>
            <person name="Nishida K"/>
            <person name="Terakita A"/>
            <person name="Kuratani S"/>
            <person name="Sato K"/>
            <person name="Hyodo S Kuraku.S."/>
        </authorList>
    </citation>
    <scope>NUCLEOTIDE SEQUENCE [LARGE SCALE GENOMIC DNA]</scope>
</reference>
<comment type="caution">
    <text evidence="1">The sequence shown here is derived from an EMBL/GenBank/DDBJ whole genome shotgun (WGS) entry which is preliminary data.</text>
</comment>
<dbReference type="AlphaFoldDB" id="A0A401TGD7"/>
<dbReference type="Proteomes" id="UP000287033">
    <property type="component" value="Unassembled WGS sequence"/>
</dbReference>
<dbReference type="OrthoDB" id="206088at2759"/>
<feature type="non-terminal residue" evidence="1">
    <location>
        <position position="1"/>
    </location>
</feature>
<gene>
    <name evidence="1" type="ORF">chiPu_0025726</name>
</gene>
<organism evidence="1 2">
    <name type="scientific">Chiloscyllium punctatum</name>
    <name type="common">Brownbanded bambooshark</name>
    <name type="synonym">Hemiscyllium punctatum</name>
    <dbReference type="NCBI Taxonomy" id="137246"/>
    <lineage>
        <taxon>Eukaryota</taxon>
        <taxon>Metazoa</taxon>
        <taxon>Chordata</taxon>
        <taxon>Craniata</taxon>
        <taxon>Vertebrata</taxon>
        <taxon>Chondrichthyes</taxon>
        <taxon>Elasmobranchii</taxon>
        <taxon>Galeomorphii</taxon>
        <taxon>Galeoidea</taxon>
        <taxon>Orectolobiformes</taxon>
        <taxon>Hemiscylliidae</taxon>
        <taxon>Chiloscyllium</taxon>
    </lineage>
</organism>
<dbReference type="EMBL" id="BEZZ01064221">
    <property type="protein sequence ID" value="GCC41712.1"/>
    <property type="molecule type" value="Genomic_DNA"/>
</dbReference>
<evidence type="ECO:0000313" key="1">
    <source>
        <dbReference type="EMBL" id="GCC41712.1"/>
    </source>
</evidence>
<protein>
    <submittedName>
        <fullName evidence="1">Uncharacterized protein</fullName>
    </submittedName>
</protein>
<name>A0A401TGD7_CHIPU</name>
<dbReference type="Gene3D" id="3.30.470.30">
    <property type="entry name" value="DNA ligase/mRNA capping enzyme"/>
    <property type="match status" value="1"/>
</dbReference>
<proteinExistence type="predicted"/>
<evidence type="ECO:0000313" key="2">
    <source>
        <dbReference type="Proteomes" id="UP000287033"/>
    </source>
</evidence>
<sequence>IHILDTGDIHIYSRNQEDNTSKYPDIINRLPKVESHATISPTHPESPGNT</sequence>
<dbReference type="STRING" id="137246.A0A401TGD7"/>